<protein>
    <recommendedName>
        <fullName evidence="5">Putative glutamate--cysteine ligase 2</fullName>
        <ecNumber evidence="5">6.3.2.2</ecNumber>
    </recommendedName>
    <alternativeName>
        <fullName evidence="5">Gamma-glutamylcysteine synthetase 2</fullName>
        <shortName evidence="5">GCS 2</shortName>
        <shortName evidence="5">Gamma-GCS 2</shortName>
    </alternativeName>
</protein>
<dbReference type="RefSeq" id="WP_379567849.1">
    <property type="nucleotide sequence ID" value="NZ_JBHSQK010000052.1"/>
</dbReference>
<dbReference type="GO" id="GO:0004357">
    <property type="term" value="F:glutamate-cysteine ligase activity"/>
    <property type="evidence" value="ECO:0007669"/>
    <property type="project" value="UniProtKB-EC"/>
</dbReference>
<dbReference type="PANTHER" id="PTHR36510">
    <property type="entry name" value="GLUTAMATE--CYSTEINE LIGASE 2-RELATED"/>
    <property type="match status" value="1"/>
</dbReference>
<comment type="caution">
    <text evidence="6">The sequence shown here is derived from an EMBL/GenBank/DDBJ whole genome shotgun (WGS) entry which is preliminary data.</text>
</comment>
<dbReference type="NCBIfam" id="NF010041">
    <property type="entry name" value="PRK13517.1-1"/>
    <property type="match status" value="1"/>
</dbReference>
<dbReference type="HAMAP" id="MF_01609">
    <property type="entry name" value="Glu_cys_ligase_2"/>
    <property type="match status" value="1"/>
</dbReference>
<dbReference type="Gene3D" id="3.30.590.20">
    <property type="match status" value="1"/>
</dbReference>
<evidence type="ECO:0000256" key="5">
    <source>
        <dbReference type="HAMAP-Rule" id="MF_01609"/>
    </source>
</evidence>
<proteinExistence type="inferred from homology"/>
<keyword evidence="1 5" id="KW-0436">Ligase</keyword>
<organism evidence="6 7">
    <name type="scientific">Pseudonocardia lutea</name>
    <dbReference type="NCBI Taxonomy" id="2172015"/>
    <lineage>
        <taxon>Bacteria</taxon>
        <taxon>Bacillati</taxon>
        <taxon>Actinomycetota</taxon>
        <taxon>Actinomycetes</taxon>
        <taxon>Pseudonocardiales</taxon>
        <taxon>Pseudonocardiaceae</taxon>
        <taxon>Pseudonocardia</taxon>
    </lineage>
</organism>
<comment type="similarity">
    <text evidence="5">Belongs to the glutamate--cysteine ligase type 2 family. YbdK subfamily.</text>
</comment>
<keyword evidence="2 5" id="KW-0547">Nucleotide-binding</keyword>
<dbReference type="Pfam" id="PF04107">
    <property type="entry name" value="GCS2"/>
    <property type="match status" value="1"/>
</dbReference>
<dbReference type="PANTHER" id="PTHR36510:SF1">
    <property type="entry name" value="GLUTAMATE--CYSTEINE LIGASE 2-RELATED"/>
    <property type="match status" value="1"/>
</dbReference>
<dbReference type="EMBL" id="JBHSQK010000052">
    <property type="protein sequence ID" value="MFC5950648.1"/>
    <property type="molecule type" value="Genomic_DNA"/>
</dbReference>
<dbReference type="InterPro" id="IPR011793">
    <property type="entry name" value="YbdK"/>
</dbReference>
<dbReference type="EC" id="6.3.2.2" evidence="5"/>
<sequence>MAYPAETRTATRTTRASGPRTVGVEEEFLLVDPVTGRARAVATSILRSAADTSDLCAELQREQLETGTEVCRDLTDLAAEIRRTRAAAQAAAEATGVGVVPLATYPLDVEPTTSPNERARRMVDRFGLIGREQLTCGCHVHVGVADDEEAVAALDRIRPWLAPLLALSTNSPFWDGTDTGYAGYRAQVWPRWPSAGPYGPFGSAAGYRALTDTMLGTGTLLDPGMLYFDARVSAHHPTVEIRVADVCREPDDAVLVAALARALVETAVREWRAGIGPDPVRTEVLRLASWRAARSGVAADLVDPLTWRPAPARTVLDRFLAHVREALDDAGDLGLVPDLLDAVLRRGTGAERQRAVFRASGGDLRAVVLDALPAGPPNAAAG</sequence>
<evidence type="ECO:0000256" key="2">
    <source>
        <dbReference type="ARBA" id="ARBA00022741"/>
    </source>
</evidence>
<evidence type="ECO:0000256" key="4">
    <source>
        <dbReference type="ARBA" id="ARBA00048819"/>
    </source>
</evidence>
<dbReference type="Proteomes" id="UP001596119">
    <property type="component" value="Unassembled WGS sequence"/>
</dbReference>
<reference evidence="7" key="1">
    <citation type="journal article" date="2019" name="Int. J. Syst. Evol. Microbiol.">
        <title>The Global Catalogue of Microorganisms (GCM) 10K type strain sequencing project: providing services to taxonomists for standard genome sequencing and annotation.</title>
        <authorList>
            <consortium name="The Broad Institute Genomics Platform"/>
            <consortium name="The Broad Institute Genome Sequencing Center for Infectious Disease"/>
            <person name="Wu L."/>
            <person name="Ma J."/>
        </authorList>
    </citation>
    <scope>NUCLEOTIDE SEQUENCE [LARGE SCALE GENOMIC DNA]</scope>
    <source>
        <strain evidence="7">CGMCC 4.7397</strain>
    </source>
</reference>
<evidence type="ECO:0000256" key="3">
    <source>
        <dbReference type="ARBA" id="ARBA00022840"/>
    </source>
</evidence>
<name>A0ABW1IAL4_9PSEU</name>
<comment type="catalytic activity">
    <reaction evidence="4 5">
        <text>L-cysteine + L-glutamate + ATP = gamma-L-glutamyl-L-cysteine + ADP + phosphate + H(+)</text>
        <dbReference type="Rhea" id="RHEA:13285"/>
        <dbReference type="ChEBI" id="CHEBI:15378"/>
        <dbReference type="ChEBI" id="CHEBI:29985"/>
        <dbReference type="ChEBI" id="CHEBI:30616"/>
        <dbReference type="ChEBI" id="CHEBI:35235"/>
        <dbReference type="ChEBI" id="CHEBI:43474"/>
        <dbReference type="ChEBI" id="CHEBI:58173"/>
        <dbReference type="ChEBI" id="CHEBI:456216"/>
        <dbReference type="EC" id="6.3.2.2"/>
    </reaction>
</comment>
<dbReference type="InterPro" id="IPR014746">
    <property type="entry name" value="Gln_synth/guanido_kin_cat_dom"/>
</dbReference>
<dbReference type="InterPro" id="IPR050141">
    <property type="entry name" value="GCL_type2/YbdK_subfam"/>
</dbReference>
<dbReference type="SUPFAM" id="SSF55931">
    <property type="entry name" value="Glutamine synthetase/guanido kinase"/>
    <property type="match status" value="1"/>
</dbReference>
<dbReference type="NCBIfam" id="TIGR02050">
    <property type="entry name" value="gshA_cyan_rel"/>
    <property type="match status" value="1"/>
</dbReference>
<evidence type="ECO:0000313" key="7">
    <source>
        <dbReference type="Proteomes" id="UP001596119"/>
    </source>
</evidence>
<evidence type="ECO:0000256" key="1">
    <source>
        <dbReference type="ARBA" id="ARBA00022598"/>
    </source>
</evidence>
<accession>A0ABW1IAL4</accession>
<keyword evidence="3 5" id="KW-0067">ATP-binding</keyword>
<keyword evidence="7" id="KW-1185">Reference proteome</keyword>
<gene>
    <name evidence="6" type="ORF">ACFQH9_20470</name>
</gene>
<comment type="function">
    <text evidence="5">ATP-dependent carboxylate-amine ligase which exhibits weak glutamate--cysteine ligase activity.</text>
</comment>
<dbReference type="InterPro" id="IPR006336">
    <property type="entry name" value="GCS2"/>
</dbReference>
<evidence type="ECO:0000313" key="6">
    <source>
        <dbReference type="EMBL" id="MFC5950648.1"/>
    </source>
</evidence>